<dbReference type="HAMAP" id="MF_01978">
    <property type="entry name" value="Phosphofructokinase_II_B2"/>
    <property type="match status" value="1"/>
</dbReference>
<dbReference type="InterPro" id="IPR011404">
    <property type="entry name" value="PPi-PFK"/>
</dbReference>
<evidence type="ECO:0000256" key="3">
    <source>
        <dbReference type="ARBA" id="ARBA00022679"/>
    </source>
</evidence>
<dbReference type="InterPro" id="IPR050929">
    <property type="entry name" value="PFKA"/>
</dbReference>
<dbReference type="OrthoDB" id="9802503at2"/>
<dbReference type="EC" id="2.7.1.90" evidence="8"/>
<comment type="subcellular location">
    <subcellularLocation>
        <location evidence="8">Cytoplasm</location>
    </subcellularLocation>
</comment>
<dbReference type="GO" id="GO:0047334">
    <property type="term" value="F:diphosphate-fructose-6-phosphate 1-phosphotransferase activity"/>
    <property type="evidence" value="ECO:0007669"/>
    <property type="project" value="UniProtKB-EC"/>
</dbReference>
<dbReference type="GO" id="GO:0005737">
    <property type="term" value="C:cytoplasm"/>
    <property type="evidence" value="ECO:0007669"/>
    <property type="project" value="UniProtKB-SubCell"/>
</dbReference>
<name>A0A1I1RPD0_9GAMM</name>
<comment type="subunit">
    <text evidence="8">Homodimer.</text>
</comment>
<organism evidence="10 11">
    <name type="scientific">Thiohalospira halophila DSM 15071</name>
    <dbReference type="NCBI Taxonomy" id="1123397"/>
    <lineage>
        <taxon>Bacteria</taxon>
        <taxon>Pseudomonadati</taxon>
        <taxon>Pseudomonadota</taxon>
        <taxon>Gammaproteobacteria</taxon>
        <taxon>Thiohalospirales</taxon>
        <taxon>Thiohalospiraceae</taxon>
        <taxon>Thiohalospira</taxon>
    </lineage>
</organism>
<dbReference type="SUPFAM" id="SSF53784">
    <property type="entry name" value="Phosphofructokinase"/>
    <property type="match status" value="1"/>
</dbReference>
<keyword evidence="6 8" id="KW-0460">Magnesium</keyword>
<comment type="cofactor">
    <cofactor evidence="1 8">
        <name>Mg(2+)</name>
        <dbReference type="ChEBI" id="CHEBI:18420"/>
    </cofactor>
</comment>
<evidence type="ECO:0000256" key="4">
    <source>
        <dbReference type="ARBA" id="ARBA00022723"/>
    </source>
</evidence>
<feature type="site" description="Important for catalytic activity; stabilizes the transition state when the phosphoryl donor is PPi" evidence="8">
    <location>
        <position position="140"/>
    </location>
</feature>
<evidence type="ECO:0000256" key="5">
    <source>
        <dbReference type="ARBA" id="ARBA00022777"/>
    </source>
</evidence>
<keyword evidence="11" id="KW-1185">Reference proteome</keyword>
<proteinExistence type="inferred from homology"/>
<evidence type="ECO:0000256" key="2">
    <source>
        <dbReference type="ARBA" id="ARBA00003138"/>
    </source>
</evidence>
<dbReference type="InterPro" id="IPR035966">
    <property type="entry name" value="PKF_sf"/>
</dbReference>
<reference evidence="10 11" key="1">
    <citation type="submission" date="2016-10" db="EMBL/GenBank/DDBJ databases">
        <authorList>
            <person name="de Groot N.N."/>
        </authorList>
    </citation>
    <scope>NUCLEOTIDE SEQUENCE [LARGE SCALE GENOMIC DNA]</scope>
    <source>
        <strain evidence="10 11">HL3</strain>
    </source>
</reference>
<feature type="binding site" evidence="8">
    <location>
        <begin position="141"/>
        <end position="143"/>
    </location>
    <ligand>
        <name>substrate</name>
    </ligand>
</feature>
<dbReference type="PRINTS" id="PR00476">
    <property type="entry name" value="PHFRCTKINASE"/>
</dbReference>
<accession>A0A1I1RPD0</accession>
<keyword evidence="5 8" id="KW-0418">Kinase</keyword>
<gene>
    <name evidence="8" type="primary">pfp</name>
    <name evidence="10" type="ORF">SAMN05660831_01416</name>
</gene>
<evidence type="ECO:0000313" key="11">
    <source>
        <dbReference type="Proteomes" id="UP000198611"/>
    </source>
</evidence>
<evidence type="ECO:0000256" key="6">
    <source>
        <dbReference type="ARBA" id="ARBA00022842"/>
    </source>
</evidence>
<keyword evidence="8" id="KW-0963">Cytoplasm</keyword>
<dbReference type="PIRSF" id="PIRSF036483">
    <property type="entry name" value="PFK_XF0274"/>
    <property type="match status" value="1"/>
</dbReference>
<dbReference type="GO" id="GO:0003872">
    <property type="term" value="F:6-phosphofructokinase activity"/>
    <property type="evidence" value="ECO:0007669"/>
    <property type="project" value="UniProtKB-UniRule"/>
</dbReference>
<dbReference type="GO" id="GO:0006002">
    <property type="term" value="P:fructose 6-phosphate metabolic process"/>
    <property type="evidence" value="ECO:0007669"/>
    <property type="project" value="InterPro"/>
</dbReference>
<dbReference type="RefSeq" id="WP_093428065.1">
    <property type="nucleotide sequence ID" value="NZ_FOMJ01000004.1"/>
</dbReference>
<comment type="caution">
    <text evidence="8">Lacks conserved residue(s) required for the propagation of feature annotation.</text>
</comment>
<feature type="domain" description="Phosphofructokinase" evidence="9">
    <location>
        <begin position="7"/>
        <end position="323"/>
    </location>
</feature>
<feature type="active site" description="Proton acceptor" evidence="8">
    <location>
        <position position="143"/>
    </location>
</feature>
<dbReference type="GO" id="GO:0046872">
    <property type="term" value="F:metal ion binding"/>
    <property type="evidence" value="ECO:0007669"/>
    <property type="project" value="UniProtKB-KW"/>
</dbReference>
<dbReference type="PANTHER" id="PTHR45770">
    <property type="entry name" value="ATP-DEPENDENT 6-PHOSPHOFRUCTOKINASE 1"/>
    <property type="match status" value="1"/>
</dbReference>
<feature type="binding site" evidence="8">
    <location>
        <begin position="189"/>
        <end position="191"/>
    </location>
    <ligand>
        <name>substrate</name>
    </ligand>
</feature>
<comment type="similarity">
    <text evidence="8">Belongs to the phosphofructokinase type A (PFKA) family. PPi-dependent PFK group II subfamily. Clade 'B2' sub-subfamily.</text>
</comment>
<keyword evidence="4 8" id="KW-0479">Metal-binding</keyword>
<protein>
    <recommendedName>
        <fullName evidence="8">Pyrophosphate--fructose 6-phosphate 1-phosphotransferase</fullName>
        <ecNumber evidence="8">2.7.1.90</ecNumber>
    </recommendedName>
    <alternativeName>
        <fullName evidence="8">6-phosphofructokinase, pyrophosphate dependent</fullName>
    </alternativeName>
    <alternativeName>
        <fullName evidence="8">PPi-dependent phosphofructokinase</fullName>
        <shortName evidence="8">PPi-PFK</shortName>
    </alternativeName>
    <alternativeName>
        <fullName evidence="8">Pyrophosphate-dependent 6-phosphofructose-1-kinase</fullName>
    </alternativeName>
</protein>
<dbReference type="NCBIfam" id="NF010675">
    <property type="entry name" value="PRK14072.1"/>
    <property type="match status" value="1"/>
</dbReference>
<comment type="activity regulation">
    <text evidence="8">Non-allosteric.</text>
</comment>
<feature type="binding site" evidence="8">
    <location>
        <position position="12"/>
    </location>
    <ligand>
        <name>diphosphate</name>
        <dbReference type="ChEBI" id="CHEBI:33019"/>
    </ligand>
</feature>
<evidence type="ECO:0000256" key="1">
    <source>
        <dbReference type="ARBA" id="ARBA00001946"/>
    </source>
</evidence>
<dbReference type="Proteomes" id="UP000198611">
    <property type="component" value="Unassembled WGS sequence"/>
</dbReference>
<dbReference type="Pfam" id="PF00365">
    <property type="entry name" value="PFK"/>
    <property type="match status" value="1"/>
</dbReference>
<dbReference type="InterPro" id="IPR022953">
    <property type="entry name" value="ATP_PFK"/>
</dbReference>
<dbReference type="UniPathway" id="UPA00109">
    <property type="reaction ID" value="UER00182"/>
</dbReference>
<comment type="catalytic activity">
    <reaction evidence="7 8">
        <text>beta-D-fructose 6-phosphate + diphosphate = beta-D-fructose 1,6-bisphosphate + phosphate + H(+)</text>
        <dbReference type="Rhea" id="RHEA:13613"/>
        <dbReference type="ChEBI" id="CHEBI:15378"/>
        <dbReference type="ChEBI" id="CHEBI:32966"/>
        <dbReference type="ChEBI" id="CHEBI:33019"/>
        <dbReference type="ChEBI" id="CHEBI:43474"/>
        <dbReference type="ChEBI" id="CHEBI:57634"/>
        <dbReference type="EC" id="2.7.1.90"/>
    </reaction>
</comment>
<dbReference type="STRING" id="1123397.SAMN05660831_01416"/>
<evidence type="ECO:0000256" key="7">
    <source>
        <dbReference type="ARBA" id="ARBA00048072"/>
    </source>
</evidence>
<sequence>MPANVLYGQAGGVTAVINASAHGVIQGVRHHRDHFGRIYAAREGIIGALREDLVDLEREDAASLDALRHTPGGAFGACRYDLGPLESHKHQYERLMEVFAAHDIGYFFYNGGGGSMVTAEKVHVAAQQMGYPLTVMGIPKTIDNDLAGTDTSPGFGSAAKYVATSVREAALDVASMAESSTKVFIMEVMGRHAGWLAAAGGLAQGRPDDAPQIVLFAERAFHRRAFMDRVREIVERVGYCVVVASEGLRDADGQFLSVAESSHVEDWIQLGGVAPNLAEMVRRDLDLKVHWALPDYLQRAAAHIGSATDVEQAAAVGERAVELAVAGENGRMPVIRRESDEPYEWSVDSVDLARIADVETTVPEAFIREDGYHITEAARRYLAPLIRGEARPPFINGLPDYARLGMFPVERRLPPYELDEQVAPQKGGKPA</sequence>
<comment type="pathway">
    <text evidence="8">Carbohydrate degradation; glycolysis; D-glyceraldehyde 3-phosphate and glycerone phosphate from D-glucose: step 3/4.</text>
</comment>
<comment type="function">
    <text evidence="2 8">Catalyzes the phosphorylation of D-fructose 6-phosphate, the first committing step of glycolysis. Uses inorganic phosphate (PPi) as phosphoryl donor instead of ATP like common ATP-dependent phosphofructokinases (ATP-PFKs), which renders the reaction reversible, and can thus function both in glycolysis and gluconeogenesis. Consistently, PPi-PFK can replace the enzymes of both the forward (ATP-PFK) and reverse (fructose-bisphosphatase (FBPase)) reactions.</text>
</comment>
<feature type="binding site" evidence="8">
    <location>
        <position position="246"/>
    </location>
    <ligand>
        <name>substrate</name>
    </ligand>
</feature>
<dbReference type="Gene3D" id="3.40.50.450">
    <property type="match status" value="1"/>
</dbReference>
<evidence type="ECO:0000313" key="10">
    <source>
        <dbReference type="EMBL" id="SFD32380.1"/>
    </source>
</evidence>
<dbReference type="EMBL" id="FOMJ01000004">
    <property type="protein sequence ID" value="SFD32380.1"/>
    <property type="molecule type" value="Genomic_DNA"/>
</dbReference>
<keyword evidence="3 8" id="KW-0808">Transferase</keyword>
<dbReference type="Gene3D" id="3.40.50.460">
    <property type="entry name" value="Phosphofructokinase domain"/>
    <property type="match status" value="1"/>
</dbReference>
<dbReference type="AlphaFoldDB" id="A0A1I1RPD0"/>
<evidence type="ECO:0000256" key="8">
    <source>
        <dbReference type="HAMAP-Rule" id="MF_01978"/>
    </source>
</evidence>
<feature type="binding site" evidence="8">
    <location>
        <begin position="296"/>
        <end position="299"/>
    </location>
    <ligand>
        <name>substrate</name>
    </ligand>
</feature>
<keyword evidence="8" id="KW-0324">Glycolysis</keyword>
<dbReference type="InterPro" id="IPR000023">
    <property type="entry name" value="Phosphofructokinase_dom"/>
</dbReference>
<evidence type="ECO:0000259" key="9">
    <source>
        <dbReference type="Pfam" id="PF00365"/>
    </source>
</evidence>